<protein>
    <submittedName>
        <fullName evidence="2">Uncharacterized protein</fullName>
    </submittedName>
</protein>
<dbReference type="EMBL" id="OY660869">
    <property type="protein sequence ID" value="CAJ1057789.1"/>
    <property type="molecule type" value="Genomic_DNA"/>
</dbReference>
<evidence type="ECO:0000256" key="1">
    <source>
        <dbReference type="SAM" id="MobiDB-lite"/>
    </source>
</evidence>
<keyword evidence="3" id="KW-1185">Reference proteome</keyword>
<accession>A0AAV1FAN5</accession>
<dbReference type="AlphaFoldDB" id="A0AAV1FAN5"/>
<proteinExistence type="predicted"/>
<reference evidence="2" key="1">
    <citation type="submission" date="2023-08" db="EMBL/GenBank/DDBJ databases">
        <authorList>
            <person name="Alioto T."/>
            <person name="Alioto T."/>
            <person name="Gomez Garrido J."/>
        </authorList>
    </citation>
    <scope>NUCLEOTIDE SEQUENCE</scope>
</reference>
<dbReference type="Proteomes" id="UP001178508">
    <property type="component" value="Chromosome 6"/>
</dbReference>
<gene>
    <name evidence="2" type="ORF">XNOV1_A036690</name>
</gene>
<feature type="region of interest" description="Disordered" evidence="1">
    <location>
        <begin position="47"/>
        <end position="70"/>
    </location>
</feature>
<sequence>MSLRLFVRRRDTGAQHAHSRRQVSHHASFPLRLRHRINKRKRYTVQNEKTRAEKTSAGCPGPGSIQACLG</sequence>
<feature type="region of interest" description="Disordered" evidence="1">
    <location>
        <begin position="1"/>
        <end position="27"/>
    </location>
</feature>
<name>A0AAV1FAN5_XYRNO</name>
<evidence type="ECO:0000313" key="3">
    <source>
        <dbReference type="Proteomes" id="UP001178508"/>
    </source>
</evidence>
<evidence type="ECO:0000313" key="2">
    <source>
        <dbReference type="EMBL" id="CAJ1057789.1"/>
    </source>
</evidence>
<organism evidence="2 3">
    <name type="scientific">Xyrichtys novacula</name>
    <name type="common">Pearly razorfish</name>
    <name type="synonym">Hemipteronotus novacula</name>
    <dbReference type="NCBI Taxonomy" id="13765"/>
    <lineage>
        <taxon>Eukaryota</taxon>
        <taxon>Metazoa</taxon>
        <taxon>Chordata</taxon>
        <taxon>Craniata</taxon>
        <taxon>Vertebrata</taxon>
        <taxon>Euteleostomi</taxon>
        <taxon>Actinopterygii</taxon>
        <taxon>Neopterygii</taxon>
        <taxon>Teleostei</taxon>
        <taxon>Neoteleostei</taxon>
        <taxon>Acanthomorphata</taxon>
        <taxon>Eupercaria</taxon>
        <taxon>Labriformes</taxon>
        <taxon>Labridae</taxon>
        <taxon>Xyrichtys</taxon>
    </lineage>
</organism>